<evidence type="ECO:0000256" key="4">
    <source>
        <dbReference type="ARBA" id="ARBA00023002"/>
    </source>
</evidence>
<dbReference type="PANTHER" id="PTHR42879:SF2">
    <property type="entry name" value="3-OXOACYL-[ACYL-CARRIER-PROTEIN] REDUCTASE FABG"/>
    <property type="match status" value="1"/>
</dbReference>
<dbReference type="Proteomes" id="UP000199417">
    <property type="component" value="Unassembled WGS sequence"/>
</dbReference>
<evidence type="ECO:0000256" key="5">
    <source>
        <dbReference type="ARBA" id="ARBA00040781"/>
    </source>
</evidence>
<dbReference type="Gene3D" id="3.40.50.720">
    <property type="entry name" value="NAD(P)-binding Rossmann-like Domain"/>
    <property type="match status" value="1"/>
</dbReference>
<evidence type="ECO:0000256" key="2">
    <source>
        <dbReference type="ARBA" id="ARBA00006484"/>
    </source>
</evidence>
<evidence type="ECO:0000256" key="3">
    <source>
        <dbReference type="ARBA" id="ARBA00022512"/>
    </source>
</evidence>
<dbReference type="InterPro" id="IPR020904">
    <property type="entry name" value="Sc_DH/Rdtase_CS"/>
</dbReference>
<comment type="subcellular location">
    <subcellularLocation>
        <location evidence="1">Secreted</location>
        <location evidence="1">Cell wall</location>
    </subcellularLocation>
</comment>
<keyword evidence="3" id="KW-0964">Secreted</keyword>
<name>A0A1G6X7F7_9NOCA</name>
<dbReference type="InterPro" id="IPR002347">
    <property type="entry name" value="SDR_fam"/>
</dbReference>
<sequence>MQQLLDKVAVITGAAQGLGRSIALAMAHEGADLVLCDLQEDKLAEVSAEIEALGRNCLALRCDVSSKDQVVEMFARAAEQFGTVHILVNNAARVPNMPADEERRSRHYAYVTTPMERQSIGITSSLTDDDWLKWWDVNVHGVFYCTREALKFMEPQGYGRIINIASVAGTSTASTHSPGYSAAKAAVVSLTKTVALDVAGAGVYVNAIACGGVLTPPFQEYLDHATDEQKRSLFQIIPVGRLGTPEEYASLAVYLAGETHYLVGQVISPNGGAVI</sequence>
<dbReference type="FunFam" id="3.40.50.720:FF:000084">
    <property type="entry name" value="Short-chain dehydrogenase reductase"/>
    <property type="match status" value="1"/>
</dbReference>
<dbReference type="EMBL" id="FNAB01000006">
    <property type="protein sequence ID" value="SDD73207.1"/>
    <property type="molecule type" value="Genomic_DNA"/>
</dbReference>
<evidence type="ECO:0000256" key="1">
    <source>
        <dbReference type="ARBA" id="ARBA00004191"/>
    </source>
</evidence>
<protein>
    <recommendedName>
        <fullName evidence="5">3-oxoacyl-[acyl-carrier-protein] reductase MabA</fullName>
    </recommendedName>
</protein>
<proteinExistence type="inferred from homology"/>
<accession>A0A1G6X7F7</accession>
<dbReference type="Pfam" id="PF00106">
    <property type="entry name" value="adh_short"/>
    <property type="match status" value="1"/>
</dbReference>
<organism evidence="8 9">
    <name type="scientific">Rhodococcus tukisamuensis</name>
    <dbReference type="NCBI Taxonomy" id="168276"/>
    <lineage>
        <taxon>Bacteria</taxon>
        <taxon>Bacillati</taxon>
        <taxon>Actinomycetota</taxon>
        <taxon>Actinomycetes</taxon>
        <taxon>Mycobacteriales</taxon>
        <taxon>Nocardiaceae</taxon>
        <taxon>Rhodococcus</taxon>
    </lineage>
</organism>
<dbReference type="AlphaFoldDB" id="A0A1G6X7F7"/>
<evidence type="ECO:0000313" key="9">
    <source>
        <dbReference type="Proteomes" id="UP000199417"/>
    </source>
</evidence>
<dbReference type="InterPro" id="IPR036291">
    <property type="entry name" value="NAD(P)-bd_dom_sf"/>
</dbReference>
<evidence type="ECO:0000256" key="7">
    <source>
        <dbReference type="RuleBase" id="RU000363"/>
    </source>
</evidence>
<dbReference type="PRINTS" id="PR00080">
    <property type="entry name" value="SDRFAMILY"/>
</dbReference>
<evidence type="ECO:0000313" key="8">
    <source>
        <dbReference type="EMBL" id="SDD73207.1"/>
    </source>
</evidence>
<dbReference type="SUPFAM" id="SSF51735">
    <property type="entry name" value="NAD(P)-binding Rossmann-fold domains"/>
    <property type="match status" value="1"/>
</dbReference>
<gene>
    <name evidence="8" type="ORF">SAMN05444580_10688</name>
</gene>
<dbReference type="STRING" id="168276.SAMN05444580_10688"/>
<dbReference type="InterPro" id="IPR050259">
    <property type="entry name" value="SDR"/>
</dbReference>
<dbReference type="PROSITE" id="PS00061">
    <property type="entry name" value="ADH_SHORT"/>
    <property type="match status" value="1"/>
</dbReference>
<dbReference type="PRINTS" id="PR00081">
    <property type="entry name" value="GDHRDH"/>
</dbReference>
<dbReference type="GO" id="GO:0032787">
    <property type="term" value="P:monocarboxylic acid metabolic process"/>
    <property type="evidence" value="ECO:0007669"/>
    <property type="project" value="UniProtKB-ARBA"/>
</dbReference>
<evidence type="ECO:0000256" key="6">
    <source>
        <dbReference type="ARBA" id="ARBA00047400"/>
    </source>
</evidence>
<comment type="similarity">
    <text evidence="2 7">Belongs to the short-chain dehydrogenases/reductases (SDR) family.</text>
</comment>
<keyword evidence="4" id="KW-0560">Oxidoreductase</keyword>
<keyword evidence="9" id="KW-1185">Reference proteome</keyword>
<dbReference type="PANTHER" id="PTHR42879">
    <property type="entry name" value="3-OXOACYL-(ACYL-CARRIER-PROTEIN) REDUCTASE"/>
    <property type="match status" value="1"/>
</dbReference>
<reference evidence="8 9" key="1">
    <citation type="submission" date="2016-10" db="EMBL/GenBank/DDBJ databases">
        <authorList>
            <person name="de Groot N.N."/>
        </authorList>
    </citation>
    <scope>NUCLEOTIDE SEQUENCE [LARGE SCALE GENOMIC DNA]</scope>
    <source>
        <strain evidence="8 9">JCM 11308</strain>
    </source>
</reference>
<comment type="catalytic activity">
    <reaction evidence="6">
        <text>a (3R)-hydroxyacyl-[ACP] + NADP(+) = a 3-oxoacyl-[ACP] + NADPH + H(+)</text>
        <dbReference type="Rhea" id="RHEA:17397"/>
        <dbReference type="Rhea" id="RHEA-COMP:9916"/>
        <dbReference type="Rhea" id="RHEA-COMP:9945"/>
        <dbReference type="ChEBI" id="CHEBI:15378"/>
        <dbReference type="ChEBI" id="CHEBI:57783"/>
        <dbReference type="ChEBI" id="CHEBI:58349"/>
        <dbReference type="ChEBI" id="CHEBI:78776"/>
        <dbReference type="ChEBI" id="CHEBI:78827"/>
        <dbReference type="EC" id="1.1.1.100"/>
    </reaction>
    <physiologicalReaction direction="right-to-left" evidence="6">
        <dbReference type="Rhea" id="RHEA:17399"/>
    </physiologicalReaction>
</comment>
<dbReference type="GO" id="GO:0004316">
    <property type="term" value="F:3-oxoacyl-[acyl-carrier-protein] reductase (NADPH) activity"/>
    <property type="evidence" value="ECO:0007669"/>
    <property type="project" value="UniProtKB-EC"/>
</dbReference>
<keyword evidence="3" id="KW-0134">Cell wall</keyword>